<dbReference type="EMBL" id="CP011974">
    <property type="protein sequence ID" value="AKO93693.1"/>
    <property type="molecule type" value="Genomic_DNA"/>
</dbReference>
<organism evidence="1 2">
    <name type="scientific">Priestia filamentosa</name>
    <dbReference type="NCBI Taxonomy" id="1402861"/>
    <lineage>
        <taxon>Bacteria</taxon>
        <taxon>Bacillati</taxon>
        <taxon>Bacillota</taxon>
        <taxon>Bacilli</taxon>
        <taxon>Bacillales</taxon>
        <taxon>Bacillaceae</taxon>
        <taxon>Priestia</taxon>
    </lineage>
</organism>
<name>A0A0H4KZE5_9BACI</name>
<reference evidence="2" key="2">
    <citation type="submission" date="2015-06" db="EMBL/GenBank/DDBJ databases">
        <title>Genome Sequence of Bacillus endophyticus and Analysis of its Companion Mechanism in the Ketogulonigenium vulgare-Bacillus strain Consortium.</title>
        <authorList>
            <person name="Jia N."/>
            <person name="Du J."/>
            <person name="Ding M.-Z."/>
            <person name="Gao F."/>
            <person name="Yuan Y.-J."/>
        </authorList>
    </citation>
    <scope>NUCLEOTIDE SEQUENCE [LARGE SCALE GENOMIC DNA]</scope>
    <source>
        <strain evidence="2">Hbe603</strain>
    </source>
</reference>
<gene>
    <name evidence="1" type="ORF">BEH_17400</name>
</gene>
<evidence type="ECO:0008006" key="3">
    <source>
        <dbReference type="Google" id="ProtNLM"/>
    </source>
</evidence>
<dbReference type="Pfam" id="PF14435">
    <property type="entry name" value="SUKH-4"/>
    <property type="match status" value="1"/>
</dbReference>
<dbReference type="OrthoDB" id="893152at2"/>
<dbReference type="RefSeq" id="WP_046217741.1">
    <property type="nucleotide sequence ID" value="NZ_CP011974.1"/>
</dbReference>
<evidence type="ECO:0000313" key="2">
    <source>
        <dbReference type="Proteomes" id="UP000036202"/>
    </source>
</evidence>
<reference evidence="1 2" key="1">
    <citation type="journal article" date="2015" name="PLoS ONE">
        <title>Genome Sequence of Bacillus endophyticus and Analysis of Its Companion Mechanism in the Ketogulonigenium vulgare-Bacillus Strain Consortium.</title>
        <authorList>
            <person name="Jia N."/>
            <person name="Du J."/>
            <person name="Ding M.Z."/>
            <person name="Gao F."/>
            <person name="Yuan Y.J."/>
        </authorList>
    </citation>
    <scope>NUCLEOTIDE SEQUENCE [LARGE SCALE GENOMIC DNA]</scope>
    <source>
        <strain evidence="1 2">Hbe603</strain>
    </source>
</reference>
<dbReference type="Proteomes" id="UP000036202">
    <property type="component" value="Chromosome"/>
</dbReference>
<evidence type="ECO:0000313" key="1">
    <source>
        <dbReference type="EMBL" id="AKO93693.1"/>
    </source>
</evidence>
<dbReference type="AlphaFoldDB" id="A0A0H4KZE5"/>
<proteinExistence type="predicted"/>
<dbReference type="PATRIC" id="fig|135735.6.peg.3697"/>
<accession>A0A0H4KZE5</accession>
<protein>
    <recommendedName>
        <fullName evidence="3">SUKH-4 immunity protein</fullName>
    </recommendedName>
</protein>
<dbReference type="KEGG" id="beo:BEH_17400"/>
<dbReference type="InterPro" id="IPR025851">
    <property type="entry name" value="SUKH-4"/>
</dbReference>
<sequence>MLLPGEFKRRWDANKSGPLIKFNNKSLRNTNFSDELKQFLCRGGLPKSPPPYLELRGVLKPITTVFNMPKEFQQYWFLGSTGSGNPICITEEQENVVFLDSSDHYKEVLINRSLSQFAECLLVYSEMIDKAIDANGEDAFVDNDIPDSVIKWLKKELERIDVKCMEEGCFWFDEIKALFE</sequence>
<keyword evidence="2" id="KW-1185">Reference proteome</keyword>